<feature type="chain" id="PRO_5012101475" evidence="2">
    <location>
        <begin position="25"/>
        <end position="267"/>
    </location>
</feature>
<evidence type="ECO:0000256" key="2">
    <source>
        <dbReference type="SAM" id="SignalP"/>
    </source>
</evidence>
<dbReference type="EMBL" id="MCGO01000043">
    <property type="protein sequence ID" value="ORY38543.1"/>
    <property type="molecule type" value="Genomic_DNA"/>
</dbReference>
<feature type="signal peptide" evidence="2">
    <location>
        <begin position="1"/>
        <end position="24"/>
    </location>
</feature>
<gene>
    <name evidence="3" type="ORF">BCR33DRAFT_741420</name>
</gene>
<dbReference type="AlphaFoldDB" id="A0A1Y2BUX4"/>
<proteinExistence type="predicted"/>
<feature type="compositionally biased region" description="Low complexity" evidence="1">
    <location>
        <begin position="224"/>
        <end position="246"/>
    </location>
</feature>
<reference evidence="3 4" key="1">
    <citation type="submission" date="2016-07" db="EMBL/GenBank/DDBJ databases">
        <title>Pervasive Adenine N6-methylation of Active Genes in Fungi.</title>
        <authorList>
            <consortium name="DOE Joint Genome Institute"/>
            <person name="Mondo S.J."/>
            <person name="Dannebaum R.O."/>
            <person name="Kuo R.C."/>
            <person name="Labutti K."/>
            <person name="Haridas S."/>
            <person name="Kuo A."/>
            <person name="Salamov A."/>
            <person name="Ahrendt S.R."/>
            <person name="Lipzen A."/>
            <person name="Sullivan W."/>
            <person name="Andreopoulos W.B."/>
            <person name="Clum A."/>
            <person name="Lindquist E."/>
            <person name="Daum C."/>
            <person name="Ramamoorthy G.K."/>
            <person name="Gryganskyi A."/>
            <person name="Culley D."/>
            <person name="Magnuson J.K."/>
            <person name="James T.Y."/>
            <person name="O'Malley M.A."/>
            <person name="Stajich J.E."/>
            <person name="Spatafora J.W."/>
            <person name="Visel A."/>
            <person name="Grigoriev I.V."/>
        </authorList>
    </citation>
    <scope>NUCLEOTIDE SEQUENCE [LARGE SCALE GENOMIC DNA]</scope>
    <source>
        <strain evidence="3 4">JEL800</strain>
    </source>
</reference>
<dbReference type="Proteomes" id="UP000193642">
    <property type="component" value="Unassembled WGS sequence"/>
</dbReference>
<keyword evidence="4" id="KW-1185">Reference proteome</keyword>
<sequence>MKFSATLLLVTATAFQALLPLSQATQDYSDYDKSYHKAEYKDNDYGYTAKEYNDYGYKEKNTTYETRIRRRGKYQDYGYEDKDDTTTTKPKNTTPRTRKLQSESKDDDAEKYYKRDGYVAEILGDDKDNDYGYNAKEEYNDYDHNNKYADKYDSNDEKYYKRDYGYKSTEEYNDYEAKEYYSKDGELCPADKYENTTPPTTLTILPRILMERQVQRLRDTTPKTNTTSTRARATTTTTSMQRQTEITTRRTTTENGVHETYRYYYFN</sequence>
<accession>A0A1Y2BUX4</accession>
<dbReference type="STRING" id="329046.A0A1Y2BUX4"/>
<evidence type="ECO:0000313" key="4">
    <source>
        <dbReference type="Proteomes" id="UP000193642"/>
    </source>
</evidence>
<evidence type="ECO:0000313" key="3">
    <source>
        <dbReference type="EMBL" id="ORY38543.1"/>
    </source>
</evidence>
<feature type="region of interest" description="Disordered" evidence="1">
    <location>
        <begin position="75"/>
        <end position="109"/>
    </location>
</feature>
<evidence type="ECO:0000256" key="1">
    <source>
        <dbReference type="SAM" id="MobiDB-lite"/>
    </source>
</evidence>
<organism evidence="3 4">
    <name type="scientific">Rhizoclosmatium globosum</name>
    <dbReference type="NCBI Taxonomy" id="329046"/>
    <lineage>
        <taxon>Eukaryota</taxon>
        <taxon>Fungi</taxon>
        <taxon>Fungi incertae sedis</taxon>
        <taxon>Chytridiomycota</taxon>
        <taxon>Chytridiomycota incertae sedis</taxon>
        <taxon>Chytridiomycetes</taxon>
        <taxon>Chytridiales</taxon>
        <taxon>Chytriomycetaceae</taxon>
        <taxon>Rhizoclosmatium</taxon>
    </lineage>
</organism>
<comment type="caution">
    <text evidence="3">The sequence shown here is derived from an EMBL/GenBank/DDBJ whole genome shotgun (WGS) entry which is preliminary data.</text>
</comment>
<name>A0A1Y2BUX4_9FUNG</name>
<feature type="region of interest" description="Disordered" evidence="1">
    <location>
        <begin position="220"/>
        <end position="252"/>
    </location>
</feature>
<feature type="compositionally biased region" description="Basic and acidic residues" evidence="1">
    <location>
        <begin position="100"/>
        <end position="109"/>
    </location>
</feature>
<keyword evidence="2" id="KW-0732">Signal</keyword>
<protein>
    <submittedName>
        <fullName evidence="3">Uncharacterized protein</fullName>
    </submittedName>
</protein>